<dbReference type="GO" id="GO:0051607">
    <property type="term" value="P:defense response to virus"/>
    <property type="evidence" value="ECO:0007669"/>
    <property type="project" value="UniProtKB-UniRule"/>
</dbReference>
<dbReference type="GO" id="GO:0046872">
    <property type="term" value="F:metal ion binding"/>
    <property type="evidence" value="ECO:0007669"/>
    <property type="project" value="UniProtKB-UniRule"/>
</dbReference>
<evidence type="ECO:0000256" key="8">
    <source>
        <dbReference type="ARBA" id="ARBA00023118"/>
    </source>
</evidence>
<evidence type="ECO:0000256" key="6">
    <source>
        <dbReference type="ARBA" id="ARBA00022801"/>
    </source>
</evidence>
<gene>
    <name evidence="9 10" type="primary">cas2</name>
    <name evidence="10" type="ORF">MCORR_v1c06940</name>
</gene>
<evidence type="ECO:0000313" key="10">
    <source>
        <dbReference type="EMBL" id="PPE05666.1"/>
    </source>
</evidence>
<dbReference type="RefSeq" id="WP_181021235.1">
    <property type="nucleotide sequence ID" value="NZ_PHNF01000003.1"/>
</dbReference>
<comment type="caution">
    <text evidence="10">The sequence shown here is derived from an EMBL/GenBank/DDBJ whole genome shotgun (WGS) entry which is preliminary data.</text>
</comment>
<dbReference type="SUPFAM" id="SSF143430">
    <property type="entry name" value="TTP0101/SSO1404-like"/>
    <property type="match status" value="1"/>
</dbReference>
<name>A0A2S5REB4_9MOLU</name>
<dbReference type="GO" id="GO:0016787">
    <property type="term" value="F:hydrolase activity"/>
    <property type="evidence" value="ECO:0007669"/>
    <property type="project" value="UniProtKB-KW"/>
</dbReference>
<dbReference type="GO" id="GO:0043571">
    <property type="term" value="P:maintenance of CRISPR repeat elements"/>
    <property type="evidence" value="ECO:0007669"/>
    <property type="project" value="UniProtKB-UniRule"/>
</dbReference>
<reference evidence="10 11" key="1">
    <citation type="submission" date="2017-11" db="EMBL/GenBank/DDBJ databases">
        <title>Genome sequence of Mesoplasma corruscae ELCA-2 (ATCC 49579).</title>
        <authorList>
            <person name="Lo W.-S."/>
            <person name="Kuo C.-H."/>
        </authorList>
    </citation>
    <scope>NUCLEOTIDE SEQUENCE [LARGE SCALE GENOMIC DNA]</scope>
    <source>
        <strain evidence="10 11">ELCA-2</strain>
    </source>
</reference>
<evidence type="ECO:0000256" key="5">
    <source>
        <dbReference type="ARBA" id="ARBA00022759"/>
    </source>
</evidence>
<dbReference type="NCBIfam" id="TIGR01573">
    <property type="entry name" value="cas2"/>
    <property type="match status" value="1"/>
</dbReference>
<evidence type="ECO:0000256" key="4">
    <source>
        <dbReference type="ARBA" id="ARBA00022723"/>
    </source>
</evidence>
<dbReference type="InterPro" id="IPR021127">
    <property type="entry name" value="CRISPR_associated_Cas2"/>
</dbReference>
<keyword evidence="5 9" id="KW-0255">Endonuclease</keyword>
<dbReference type="EMBL" id="PHNF01000003">
    <property type="protein sequence ID" value="PPE05666.1"/>
    <property type="molecule type" value="Genomic_DNA"/>
</dbReference>
<keyword evidence="8 9" id="KW-0051">Antiviral defense</keyword>
<keyword evidence="3 9" id="KW-0540">Nuclease</keyword>
<comment type="cofactor">
    <cofactor evidence="1 9">
        <name>Mg(2+)</name>
        <dbReference type="ChEBI" id="CHEBI:18420"/>
    </cofactor>
</comment>
<dbReference type="InterPro" id="IPR019199">
    <property type="entry name" value="Virulence_VapD/CRISPR_Cas2"/>
</dbReference>
<protein>
    <recommendedName>
        <fullName evidence="9">CRISPR-associated endoribonuclease Cas2</fullName>
        <ecNumber evidence="9">3.1.-.-</ecNumber>
    </recommendedName>
</protein>
<comment type="similarity">
    <text evidence="2 9">Belongs to the CRISPR-associated endoribonuclease Cas2 protein family.</text>
</comment>
<evidence type="ECO:0000256" key="3">
    <source>
        <dbReference type="ARBA" id="ARBA00022722"/>
    </source>
</evidence>
<evidence type="ECO:0000256" key="2">
    <source>
        <dbReference type="ARBA" id="ARBA00009959"/>
    </source>
</evidence>
<feature type="binding site" evidence="9">
    <location>
        <position position="8"/>
    </location>
    <ligand>
        <name>Mg(2+)</name>
        <dbReference type="ChEBI" id="CHEBI:18420"/>
        <note>catalytic</note>
    </ligand>
</feature>
<keyword evidence="7 9" id="KW-0460">Magnesium</keyword>
<keyword evidence="11" id="KW-1185">Reference proteome</keyword>
<proteinExistence type="inferred from homology"/>
<organism evidence="10 11">
    <name type="scientific">Mesoplasma corruscae</name>
    <dbReference type="NCBI Taxonomy" id="216874"/>
    <lineage>
        <taxon>Bacteria</taxon>
        <taxon>Bacillati</taxon>
        <taxon>Mycoplasmatota</taxon>
        <taxon>Mollicutes</taxon>
        <taxon>Entomoplasmatales</taxon>
        <taxon>Entomoplasmataceae</taxon>
        <taxon>Mesoplasma</taxon>
    </lineage>
</organism>
<keyword evidence="4 9" id="KW-0479">Metal-binding</keyword>
<sequence length="293" mass="34902">MRLIILYDLPMNSRQYVKIYTQFRNNLIRNGFVMMQYSIYSKFCTNQDSLNLAIKKVEKLSPKYGNVRILQVTEKQYLKMKIISGKKKQSRNIPKWQKIGGDLMIIRNYNRIKYLNFNLTDNKYFLCRDLLFNADLINILKTFFQNKKSDAEIKIDDYDNAYNFKNLEIIEVPSFIDFQKDFLLGTKSVYKLMLTVLLETLESKSEILIEAANILNTFKIENENEYINNEFNEVENDLKIKLKTFFNPNFVSFLVNSISIDFEKDNNLVDETNITIYDLKQIYLRFLSIFETF</sequence>
<comment type="subunit">
    <text evidence="9">Homodimer, forms a heterotetramer with a Cas1 homodimer.</text>
</comment>
<dbReference type="AlphaFoldDB" id="A0A2S5REB4"/>
<dbReference type="HAMAP" id="MF_01471">
    <property type="entry name" value="Cas2"/>
    <property type="match status" value="1"/>
</dbReference>
<dbReference type="GO" id="GO:0004521">
    <property type="term" value="F:RNA endonuclease activity"/>
    <property type="evidence" value="ECO:0007669"/>
    <property type="project" value="InterPro"/>
</dbReference>
<evidence type="ECO:0000256" key="1">
    <source>
        <dbReference type="ARBA" id="ARBA00001946"/>
    </source>
</evidence>
<dbReference type="Pfam" id="PF09827">
    <property type="entry name" value="CRISPR_Cas2"/>
    <property type="match status" value="1"/>
</dbReference>
<accession>A0A2S5REB4</accession>
<dbReference type="EC" id="3.1.-.-" evidence="9"/>
<dbReference type="Proteomes" id="UP000239785">
    <property type="component" value="Unassembled WGS sequence"/>
</dbReference>
<evidence type="ECO:0000256" key="7">
    <source>
        <dbReference type="ARBA" id="ARBA00022842"/>
    </source>
</evidence>
<evidence type="ECO:0000256" key="9">
    <source>
        <dbReference type="HAMAP-Rule" id="MF_01471"/>
    </source>
</evidence>
<evidence type="ECO:0000313" key="11">
    <source>
        <dbReference type="Proteomes" id="UP000239785"/>
    </source>
</evidence>
<comment type="function">
    <text evidence="9">CRISPR (clustered regularly interspaced short palindromic repeat), is an adaptive immune system that provides protection against mobile genetic elements (viruses, transposable elements and conjugative plasmids). CRISPR clusters contain sequences complementary to antecedent mobile elements and target invading nucleic acids. CRISPR clusters are transcribed and processed into CRISPR RNA (crRNA). Functions as a ssRNA-specific endoribonuclease. Involved in the integration of spacer DNA into the CRISPR cassette.</text>
</comment>
<keyword evidence="6 9" id="KW-0378">Hydrolase</keyword>